<dbReference type="PANTHER" id="PTHR37525:SF1">
    <property type="entry name" value="UPF0175 PROTEIN SSL1255"/>
    <property type="match status" value="1"/>
</dbReference>
<reference evidence="2 3" key="1">
    <citation type="submission" date="2018-08" db="EMBL/GenBank/DDBJ databases">
        <title>The metabolism and importance of syntrophic acetate oxidation coupled to methane or sulfide production in haloalkaline environments.</title>
        <authorList>
            <person name="Timmers P.H.A."/>
            <person name="Vavourakis C.D."/>
            <person name="Sorokin D.Y."/>
            <person name="Sinninghe Damste J.S."/>
            <person name="Muyzer G."/>
            <person name="Stams A.J.M."/>
            <person name="Plugge C.M."/>
        </authorList>
    </citation>
    <scope>NUCLEOTIDE SEQUENCE [LARGE SCALE GENOMIC DNA]</scope>
    <source>
        <strain evidence="2">MSAO_Bac1</strain>
    </source>
</reference>
<protein>
    <submittedName>
        <fullName evidence="2">UPF0175 family protein</fullName>
    </submittedName>
</protein>
<accession>A0A424YBR3</accession>
<proteinExistence type="inferred from homology"/>
<gene>
    <name evidence="2" type="ORF">D5R97_07940</name>
</gene>
<dbReference type="PANTHER" id="PTHR37525">
    <property type="entry name" value="UPF0175 PROTEIN SSL1255"/>
    <property type="match status" value="1"/>
</dbReference>
<dbReference type="EMBL" id="QZAA01000210">
    <property type="protein sequence ID" value="RQD74319.1"/>
    <property type="molecule type" value="Genomic_DNA"/>
</dbReference>
<dbReference type="InterPro" id="IPR052264">
    <property type="entry name" value="UPF0175_domain"/>
</dbReference>
<dbReference type="AlphaFoldDB" id="A0A424YBR3"/>
<dbReference type="Pfam" id="PF03683">
    <property type="entry name" value="UPF0175"/>
    <property type="match status" value="1"/>
</dbReference>
<comment type="caution">
    <text evidence="2">The sequence shown here is derived from an EMBL/GenBank/DDBJ whole genome shotgun (WGS) entry which is preliminary data.</text>
</comment>
<dbReference type="InterPro" id="IPR005368">
    <property type="entry name" value="UPF0175"/>
</dbReference>
<evidence type="ECO:0000313" key="3">
    <source>
        <dbReference type="Proteomes" id="UP000285138"/>
    </source>
</evidence>
<comment type="similarity">
    <text evidence="1">Belongs to the UPF0175 family.</text>
</comment>
<evidence type="ECO:0000313" key="2">
    <source>
        <dbReference type="EMBL" id="RQD74319.1"/>
    </source>
</evidence>
<evidence type="ECO:0000256" key="1">
    <source>
        <dbReference type="ARBA" id="ARBA00005651"/>
    </source>
</evidence>
<organism evidence="2 3">
    <name type="scientific">Candidatus Syntrophonatronum acetioxidans</name>
    <dbReference type="NCBI Taxonomy" id="1795816"/>
    <lineage>
        <taxon>Bacteria</taxon>
        <taxon>Bacillati</taxon>
        <taxon>Bacillota</taxon>
        <taxon>Clostridia</taxon>
        <taxon>Eubacteriales</taxon>
        <taxon>Syntrophomonadaceae</taxon>
        <taxon>Candidatus Syntrophonatronum</taxon>
    </lineage>
</organism>
<sequence length="84" mass="10067">MEITIKIPKNIYMALKLPEEEKEKMLLIELAVSLYERGILSFGKARELAKMSKWEFHEELGKRKIERHYDIECLEEDLYYGSEK</sequence>
<name>A0A424YBR3_9FIRM</name>
<dbReference type="Proteomes" id="UP000285138">
    <property type="component" value="Unassembled WGS sequence"/>
</dbReference>